<evidence type="ECO:0000313" key="2">
    <source>
        <dbReference type="EMBL" id="MCW8086879.1"/>
    </source>
</evidence>
<keyword evidence="3" id="KW-1185">Reference proteome</keyword>
<evidence type="ECO:0000256" key="1">
    <source>
        <dbReference type="SAM" id="SignalP"/>
    </source>
</evidence>
<feature type="chain" id="PRO_5046035725" evidence="1">
    <location>
        <begin position="24"/>
        <end position="149"/>
    </location>
</feature>
<feature type="signal peptide" evidence="1">
    <location>
        <begin position="1"/>
        <end position="23"/>
    </location>
</feature>
<comment type="caution">
    <text evidence="2">The sequence shown here is derived from an EMBL/GenBank/DDBJ whole genome shotgun (WGS) entry which is preliminary data.</text>
</comment>
<accession>A0ABT3NXJ4</accession>
<dbReference type="RefSeq" id="WP_301591010.1">
    <property type="nucleotide sequence ID" value="NZ_JAPFQI010000011.1"/>
</dbReference>
<name>A0ABT3NXJ4_9PROT</name>
<protein>
    <submittedName>
        <fullName evidence="2">Uncharacterized protein</fullName>
    </submittedName>
</protein>
<dbReference type="EMBL" id="JAPFQI010000011">
    <property type="protein sequence ID" value="MCW8086879.1"/>
    <property type="molecule type" value="Genomic_DNA"/>
</dbReference>
<sequence length="149" mass="15605">MRDPRRLLLALSTVPLLAAGAAAQDRAAQQPALTDCSVVQSDGLRAPAEAASIGLAFLGDGPERHVVAAQPRTGQAPAPRTSFRAARPGVSYGAGLEAPSEAEPGPQTAFTLVTLEQTGMVLLETWRWRTAQSGELSPAYSWARLRCGA</sequence>
<reference evidence="2 3" key="1">
    <citation type="submission" date="2022-10" db="EMBL/GenBank/DDBJ databases">
        <title>Roseococcus glaciei nov., sp. nov., isolated from glacier.</title>
        <authorList>
            <person name="Liu Q."/>
            <person name="Xin Y.-H."/>
        </authorList>
    </citation>
    <scope>NUCLEOTIDE SEQUENCE [LARGE SCALE GENOMIC DNA]</scope>
    <source>
        <strain evidence="2 3">MDT2-1-1</strain>
    </source>
</reference>
<dbReference type="Proteomes" id="UP001526430">
    <property type="component" value="Unassembled WGS sequence"/>
</dbReference>
<evidence type="ECO:0000313" key="3">
    <source>
        <dbReference type="Proteomes" id="UP001526430"/>
    </source>
</evidence>
<gene>
    <name evidence="2" type="ORF">OF850_14675</name>
</gene>
<keyword evidence="1" id="KW-0732">Signal</keyword>
<proteinExistence type="predicted"/>
<organism evidence="2 3">
    <name type="scientific">Sabulicella glaciei</name>
    <dbReference type="NCBI Taxonomy" id="2984948"/>
    <lineage>
        <taxon>Bacteria</taxon>
        <taxon>Pseudomonadati</taxon>
        <taxon>Pseudomonadota</taxon>
        <taxon>Alphaproteobacteria</taxon>
        <taxon>Acetobacterales</taxon>
        <taxon>Acetobacteraceae</taxon>
        <taxon>Sabulicella</taxon>
    </lineage>
</organism>